<dbReference type="EMBL" id="PCSU01000075">
    <property type="protein sequence ID" value="PIP56196.1"/>
    <property type="molecule type" value="Genomic_DNA"/>
</dbReference>
<dbReference type="InterPro" id="IPR002931">
    <property type="entry name" value="Transglutaminase-like"/>
</dbReference>
<dbReference type="PANTHER" id="PTHR33490">
    <property type="entry name" value="BLR5614 PROTEIN-RELATED"/>
    <property type="match status" value="1"/>
</dbReference>
<gene>
    <name evidence="2" type="ORF">COX05_04375</name>
</gene>
<dbReference type="Proteomes" id="UP000228495">
    <property type="component" value="Unassembled WGS sequence"/>
</dbReference>
<reference evidence="2 3" key="1">
    <citation type="submission" date="2017-09" db="EMBL/GenBank/DDBJ databases">
        <title>Depth-based differentiation of microbial function through sediment-hosted aquifers and enrichment of novel symbionts in the deep terrestrial subsurface.</title>
        <authorList>
            <person name="Probst A.J."/>
            <person name="Ladd B."/>
            <person name="Jarett J.K."/>
            <person name="Geller-Mcgrath D.E."/>
            <person name="Sieber C.M."/>
            <person name="Emerson J.B."/>
            <person name="Anantharaman K."/>
            <person name="Thomas B.C."/>
            <person name="Malmstrom R."/>
            <person name="Stieglmeier M."/>
            <person name="Klingl A."/>
            <person name="Woyke T."/>
            <person name="Ryan C.M."/>
            <person name="Banfield J.F."/>
        </authorList>
    </citation>
    <scope>NUCLEOTIDE SEQUENCE [LARGE SCALE GENOMIC DNA]</scope>
    <source>
        <strain evidence="2">CG22_combo_CG10-13_8_21_14_all_39_12</strain>
    </source>
</reference>
<feature type="domain" description="Transglutaminase-like" evidence="1">
    <location>
        <begin position="355"/>
        <end position="425"/>
    </location>
</feature>
<dbReference type="Pfam" id="PF01841">
    <property type="entry name" value="Transglut_core"/>
    <property type="match status" value="1"/>
</dbReference>
<dbReference type="Gene3D" id="3.10.620.30">
    <property type="match status" value="1"/>
</dbReference>
<evidence type="ECO:0000313" key="3">
    <source>
        <dbReference type="Proteomes" id="UP000228495"/>
    </source>
</evidence>
<dbReference type="PANTHER" id="PTHR33490:SF6">
    <property type="entry name" value="SLL1049 PROTEIN"/>
    <property type="match status" value="1"/>
</dbReference>
<name>A0A2H0BEV4_UNCKA</name>
<dbReference type="SUPFAM" id="SSF54001">
    <property type="entry name" value="Cysteine proteinases"/>
    <property type="match status" value="1"/>
</dbReference>
<dbReference type="InterPro" id="IPR038765">
    <property type="entry name" value="Papain-like_cys_pep_sf"/>
</dbReference>
<dbReference type="SMART" id="SM00460">
    <property type="entry name" value="TGc"/>
    <property type="match status" value="1"/>
</dbReference>
<organism evidence="2 3">
    <name type="scientific">candidate division WWE3 bacterium CG22_combo_CG10-13_8_21_14_all_39_12</name>
    <dbReference type="NCBI Taxonomy" id="1975094"/>
    <lineage>
        <taxon>Bacteria</taxon>
        <taxon>Katanobacteria</taxon>
    </lineage>
</organism>
<dbReference type="AlphaFoldDB" id="A0A2H0BEV4"/>
<sequence>MIKRTLVSRLFITSAFVVYLFSIGTQHVSAAPYTDSIESIYHVGLDGSTQVEQSINFTRQTSESYPERFSVLVGDEKIYNVRVVSGGVSLESTLLNNEISVVIPQELGVKQDFLIELYYTYDDIVTVNGQLHEISLPVFTSSGDIEVVNQDLSIVTPLEWGSVSFSSQIAARTEYLEDSIITNFSIVPTAHKSLFNIVFGSEQWFNIEATYRLVNNQDVPVQQEIALLPVVENYQDVSIISLEPKPESVRIDQDSNILALYELEPQSKQSIVFTGTVRLYSTHSTPTGSSLEDRLSYTIPDTYWESNDPAIKDILATENIDSAQQIFDYVSSHLTYSSDRALTEDVYRFGALEALKHTNQAVCMEFTDLMIALLRAAGIPAREVNGYTHFSGNEVVNLPTISDELHAWVEYWDDQKGWVFADPTWTSATGSDYFSQFDLRHIVFVRHGISSQYPLSAGAYRDKGDSTRHIVVNVLSQSPHEGTPIKDWVIDMNARELSLWERFIVWLKKLLRFE</sequence>
<evidence type="ECO:0000313" key="2">
    <source>
        <dbReference type="EMBL" id="PIP56196.1"/>
    </source>
</evidence>
<comment type="caution">
    <text evidence="2">The sequence shown here is derived from an EMBL/GenBank/DDBJ whole genome shotgun (WGS) entry which is preliminary data.</text>
</comment>
<proteinExistence type="predicted"/>
<evidence type="ECO:0000259" key="1">
    <source>
        <dbReference type="SMART" id="SM00460"/>
    </source>
</evidence>
<accession>A0A2H0BEV4</accession>
<protein>
    <recommendedName>
        <fullName evidence="1">Transglutaminase-like domain-containing protein</fullName>
    </recommendedName>
</protein>